<protein>
    <submittedName>
        <fullName evidence="2">Uncharacterized protein</fullName>
    </submittedName>
</protein>
<gene>
    <name evidence="2" type="ORF">I7I53_05981</name>
</gene>
<dbReference type="AlphaFoldDB" id="A0A8A1L9S7"/>
<name>A0A8A1L9S7_AJEC8</name>
<feature type="transmembrane region" description="Helical" evidence="1">
    <location>
        <begin position="34"/>
        <end position="52"/>
    </location>
</feature>
<dbReference type="VEuPathDB" id="FungiDB:I7I53_05981"/>
<proteinExistence type="predicted"/>
<dbReference type="Proteomes" id="UP000663419">
    <property type="component" value="Chromosome 2"/>
</dbReference>
<keyword evidence="1" id="KW-0812">Transmembrane</keyword>
<dbReference type="EMBL" id="CP069103">
    <property type="protein sequence ID" value="QSS50829.1"/>
    <property type="molecule type" value="Genomic_DNA"/>
</dbReference>
<accession>A0A8A1L9S7</accession>
<reference evidence="2" key="1">
    <citation type="submission" date="2021-01" db="EMBL/GenBank/DDBJ databases">
        <title>Chromosome-level genome assembly of a human fungal pathogen reveals clustering of transcriptionally co-regulated genes.</title>
        <authorList>
            <person name="Voorhies M."/>
            <person name="Cohen S."/>
            <person name="Shea T.P."/>
            <person name="Petrus S."/>
            <person name="Munoz J.F."/>
            <person name="Poplawski S."/>
            <person name="Goldman W.E."/>
            <person name="Michael T."/>
            <person name="Cuomo C.A."/>
            <person name="Sil A."/>
            <person name="Beyhan S."/>
        </authorList>
    </citation>
    <scope>NUCLEOTIDE SEQUENCE</scope>
    <source>
        <strain evidence="2">H88</strain>
    </source>
</reference>
<organism evidence="2 3">
    <name type="scientific">Ajellomyces capsulatus (strain H88)</name>
    <name type="common">Darling's disease fungus</name>
    <name type="synonym">Histoplasma capsulatum</name>
    <dbReference type="NCBI Taxonomy" id="544711"/>
    <lineage>
        <taxon>Eukaryota</taxon>
        <taxon>Fungi</taxon>
        <taxon>Dikarya</taxon>
        <taxon>Ascomycota</taxon>
        <taxon>Pezizomycotina</taxon>
        <taxon>Eurotiomycetes</taxon>
        <taxon>Eurotiomycetidae</taxon>
        <taxon>Onygenales</taxon>
        <taxon>Ajellomycetaceae</taxon>
        <taxon>Histoplasma</taxon>
    </lineage>
</organism>
<keyword evidence="1" id="KW-1133">Transmembrane helix</keyword>
<evidence type="ECO:0000313" key="2">
    <source>
        <dbReference type="EMBL" id="QSS50829.1"/>
    </source>
</evidence>
<keyword evidence="1" id="KW-0472">Membrane</keyword>
<evidence type="ECO:0000313" key="3">
    <source>
        <dbReference type="Proteomes" id="UP000663419"/>
    </source>
</evidence>
<sequence>MLEHSVMIGARSLEIEEVSETPNGLGYDIRKLSIIYYLVGGLVAQSAIGFYMPRDTSTMSSLSILQTLQLPMQEQEVHQERDAFGTSLGARTIPGLAANSS</sequence>
<evidence type="ECO:0000256" key="1">
    <source>
        <dbReference type="SAM" id="Phobius"/>
    </source>
</evidence>